<accession>A0A0G0LSB8</accession>
<dbReference type="PROSITE" id="PS00018">
    <property type="entry name" value="EF_HAND_1"/>
    <property type="match status" value="2"/>
</dbReference>
<organism evidence="1 2">
    <name type="scientific">candidate division CPR2 bacterium GW2011_GWC2_39_10</name>
    <dbReference type="NCBI Taxonomy" id="1618345"/>
    <lineage>
        <taxon>Bacteria</taxon>
        <taxon>Bacteria division CPR2</taxon>
    </lineage>
</organism>
<dbReference type="Pfam" id="PF00404">
    <property type="entry name" value="Dockerin_1"/>
    <property type="match status" value="1"/>
</dbReference>
<protein>
    <recommendedName>
        <fullName evidence="3">Dockerin domain-containing protein</fullName>
    </recommendedName>
</protein>
<sequence length="245" mass="26334">MLFVSPVFAEIPPVNLNVIVSGKVKDTIVTLIGYTSPSAFVTVQEDGNVVATFSANNSGGFNRSIGARTAGTHTYNMFATDGQNRTTLSYGFVLNLVDKTETIVSNILLPTTIDVSVAQRVNVSGSATPNSQITIFIHSDPVIETLSVGSSGNWSRNVVARLSRGDHRVYARVTLPGGLQSINSQSLNFSINCKTADLNCDGRVDLGDFSTLMHYWGTNNSLADINSDGIVDLADFSTMMHYWDG</sequence>
<dbReference type="EMBL" id="LBVV01000014">
    <property type="protein sequence ID" value="KKQ93932.1"/>
    <property type="molecule type" value="Genomic_DNA"/>
</dbReference>
<dbReference type="Gene3D" id="2.60.40.10">
    <property type="entry name" value="Immunoglobulins"/>
    <property type="match status" value="1"/>
</dbReference>
<evidence type="ECO:0008006" key="3">
    <source>
        <dbReference type="Google" id="ProtNLM"/>
    </source>
</evidence>
<dbReference type="AlphaFoldDB" id="A0A0G0LSB8"/>
<dbReference type="GO" id="GO:0004553">
    <property type="term" value="F:hydrolase activity, hydrolyzing O-glycosyl compounds"/>
    <property type="evidence" value="ECO:0007669"/>
    <property type="project" value="InterPro"/>
</dbReference>
<dbReference type="STRING" id="1618345.UT18_C0014G0002"/>
<dbReference type="Gene3D" id="1.10.1330.10">
    <property type="entry name" value="Dockerin domain"/>
    <property type="match status" value="1"/>
</dbReference>
<dbReference type="Proteomes" id="UP000034207">
    <property type="component" value="Unassembled WGS sequence"/>
</dbReference>
<dbReference type="InterPro" id="IPR018247">
    <property type="entry name" value="EF_Hand_1_Ca_BS"/>
</dbReference>
<dbReference type="InterPro" id="IPR036439">
    <property type="entry name" value="Dockerin_dom_sf"/>
</dbReference>
<proteinExistence type="predicted"/>
<dbReference type="InterPro" id="IPR013783">
    <property type="entry name" value="Ig-like_fold"/>
</dbReference>
<comment type="caution">
    <text evidence="1">The sequence shown here is derived from an EMBL/GenBank/DDBJ whole genome shotgun (WGS) entry which is preliminary data.</text>
</comment>
<evidence type="ECO:0000313" key="1">
    <source>
        <dbReference type="EMBL" id="KKQ93932.1"/>
    </source>
</evidence>
<reference evidence="1 2" key="1">
    <citation type="journal article" date="2015" name="Nature">
        <title>rRNA introns, odd ribosomes, and small enigmatic genomes across a large radiation of phyla.</title>
        <authorList>
            <person name="Brown C.T."/>
            <person name="Hug L.A."/>
            <person name="Thomas B.C."/>
            <person name="Sharon I."/>
            <person name="Castelle C.J."/>
            <person name="Singh A."/>
            <person name="Wilkins M.J."/>
            <person name="Williams K.H."/>
            <person name="Banfield J.F."/>
        </authorList>
    </citation>
    <scope>NUCLEOTIDE SEQUENCE [LARGE SCALE GENOMIC DNA]</scope>
</reference>
<name>A0A0G0LSB8_UNCC2</name>
<gene>
    <name evidence="1" type="ORF">UT18_C0014G0002</name>
</gene>
<evidence type="ECO:0000313" key="2">
    <source>
        <dbReference type="Proteomes" id="UP000034207"/>
    </source>
</evidence>
<dbReference type="SUPFAM" id="SSF63446">
    <property type="entry name" value="Type I dockerin domain"/>
    <property type="match status" value="1"/>
</dbReference>
<dbReference type="GO" id="GO:0000272">
    <property type="term" value="P:polysaccharide catabolic process"/>
    <property type="evidence" value="ECO:0007669"/>
    <property type="project" value="InterPro"/>
</dbReference>
<dbReference type="InterPro" id="IPR002105">
    <property type="entry name" value="Dockerin_1_rpt"/>
</dbReference>